<sequence>MGNNFSVRADAEPVVVEPEEPVAPPPPPPPKKVVAKPVTLESLSPEELDELKGEVVSEIVNKLAGEEGEKIADLLEPEIITAPYDPRFPNRNQARHCFVRFNEYYKCMYERGEDHPRCQFYQKAYQSLCPSEWLESWQELRDKGLWTGKY</sequence>
<dbReference type="Gene3D" id="1.10.10.140">
    <property type="entry name" value="Cytochrome c oxidase, subunit VIb"/>
    <property type="match status" value="1"/>
</dbReference>
<accession>A0A9W6EYC0</accession>
<gene>
    <name evidence="5" type="primary">PLEST005945</name>
    <name evidence="5" type="ORF">PLESTB_000164300</name>
</gene>
<evidence type="ECO:0000256" key="2">
    <source>
        <dbReference type="ARBA" id="ARBA00023128"/>
    </source>
</evidence>
<name>A0A9W6EYC0_9CHLO</name>
<dbReference type="InterPro" id="IPR048280">
    <property type="entry name" value="COX6B-like"/>
</dbReference>
<comment type="caution">
    <text evidence="5">The sequence shown here is derived from an EMBL/GenBank/DDBJ whole genome shotgun (WGS) entry which is preliminary data.</text>
</comment>
<dbReference type="GO" id="GO:0045277">
    <property type="term" value="C:respiratory chain complex IV"/>
    <property type="evidence" value="ECO:0007669"/>
    <property type="project" value="InterPro"/>
</dbReference>
<evidence type="ECO:0000256" key="4">
    <source>
        <dbReference type="SAM" id="MobiDB-lite"/>
    </source>
</evidence>
<dbReference type="PANTHER" id="PTHR46281:SF8">
    <property type="entry name" value="CYTOCHROME C OXIDASE SUBUNIT 12, MITOCHONDRIAL"/>
    <property type="match status" value="1"/>
</dbReference>
<dbReference type="OrthoDB" id="1107506at2759"/>
<feature type="region of interest" description="Disordered" evidence="4">
    <location>
        <begin position="1"/>
        <end position="34"/>
    </location>
</feature>
<dbReference type="InterPro" id="IPR036549">
    <property type="entry name" value="CX6/COA6-like_sf"/>
</dbReference>
<organism evidence="5 6">
    <name type="scientific">Pleodorina starrii</name>
    <dbReference type="NCBI Taxonomy" id="330485"/>
    <lineage>
        <taxon>Eukaryota</taxon>
        <taxon>Viridiplantae</taxon>
        <taxon>Chlorophyta</taxon>
        <taxon>core chlorophytes</taxon>
        <taxon>Chlorophyceae</taxon>
        <taxon>CS clade</taxon>
        <taxon>Chlamydomonadales</taxon>
        <taxon>Volvocaceae</taxon>
        <taxon>Pleodorina</taxon>
    </lineage>
</organism>
<evidence type="ECO:0000256" key="1">
    <source>
        <dbReference type="ARBA" id="ARBA00004173"/>
    </source>
</evidence>
<proteinExistence type="predicted"/>
<dbReference type="PANTHER" id="PTHR46281">
    <property type="entry name" value="CYTOCHROME C OXIDASE SUBUNIT 6B"/>
    <property type="match status" value="1"/>
</dbReference>
<dbReference type="PROSITE" id="PS51808">
    <property type="entry name" value="CHCH"/>
    <property type="match status" value="1"/>
</dbReference>
<protein>
    <submittedName>
        <fullName evidence="5">Uncharacterized protein</fullName>
    </submittedName>
</protein>
<reference evidence="5 6" key="1">
    <citation type="journal article" date="2023" name="Commun. Biol.">
        <title>Reorganization of the ancestral sex-determining regions during the evolution of trioecy in Pleodorina starrii.</title>
        <authorList>
            <person name="Takahashi K."/>
            <person name="Suzuki S."/>
            <person name="Kawai-Toyooka H."/>
            <person name="Yamamoto K."/>
            <person name="Hamaji T."/>
            <person name="Ootsuki R."/>
            <person name="Yamaguchi H."/>
            <person name="Kawachi M."/>
            <person name="Higashiyama T."/>
            <person name="Nozaki H."/>
        </authorList>
    </citation>
    <scope>NUCLEOTIDE SEQUENCE [LARGE SCALE GENOMIC DNA]</scope>
    <source>
        <strain evidence="5 6">NIES-4479</strain>
    </source>
</reference>
<dbReference type="Proteomes" id="UP001165080">
    <property type="component" value="Unassembled WGS sequence"/>
</dbReference>
<dbReference type="EMBL" id="BRXU01000002">
    <property type="protein sequence ID" value="GLC48931.1"/>
    <property type="molecule type" value="Genomic_DNA"/>
</dbReference>
<comment type="subcellular location">
    <subcellularLocation>
        <location evidence="1">Mitochondrion</location>
    </subcellularLocation>
</comment>
<dbReference type="SUPFAM" id="SSF47694">
    <property type="entry name" value="Cytochrome c oxidase subunit h"/>
    <property type="match status" value="1"/>
</dbReference>
<dbReference type="CDD" id="cd00926">
    <property type="entry name" value="Cyt_c_Oxidase_VIb"/>
    <property type="match status" value="1"/>
</dbReference>
<dbReference type="GO" id="GO:0005739">
    <property type="term" value="C:mitochondrion"/>
    <property type="evidence" value="ECO:0007669"/>
    <property type="project" value="UniProtKB-SubCell"/>
</dbReference>
<evidence type="ECO:0000256" key="3">
    <source>
        <dbReference type="ARBA" id="ARBA00023157"/>
    </source>
</evidence>
<dbReference type="AlphaFoldDB" id="A0A9W6EYC0"/>
<keyword evidence="2" id="KW-0496">Mitochondrion</keyword>
<evidence type="ECO:0000313" key="6">
    <source>
        <dbReference type="Proteomes" id="UP001165080"/>
    </source>
</evidence>
<keyword evidence="3" id="KW-1015">Disulfide bond</keyword>
<dbReference type="InterPro" id="IPR003213">
    <property type="entry name" value="Cyt_c_oxidase_su6B"/>
</dbReference>
<evidence type="ECO:0000313" key="5">
    <source>
        <dbReference type="EMBL" id="GLC48931.1"/>
    </source>
</evidence>
<keyword evidence="6" id="KW-1185">Reference proteome</keyword>
<feature type="compositionally biased region" description="Pro residues" evidence="4">
    <location>
        <begin position="21"/>
        <end position="31"/>
    </location>
</feature>
<dbReference type="Pfam" id="PF02297">
    <property type="entry name" value="COX6B"/>
    <property type="match status" value="1"/>
</dbReference>